<dbReference type="AlphaFoldDB" id="A0A2T2NQG6"/>
<organism evidence="3 4">
    <name type="scientific">Corynespora cassiicola Philippines</name>
    <dbReference type="NCBI Taxonomy" id="1448308"/>
    <lineage>
        <taxon>Eukaryota</taxon>
        <taxon>Fungi</taxon>
        <taxon>Dikarya</taxon>
        <taxon>Ascomycota</taxon>
        <taxon>Pezizomycotina</taxon>
        <taxon>Dothideomycetes</taxon>
        <taxon>Pleosporomycetidae</taxon>
        <taxon>Pleosporales</taxon>
        <taxon>Corynesporascaceae</taxon>
        <taxon>Corynespora</taxon>
    </lineage>
</organism>
<feature type="transmembrane region" description="Helical" evidence="2">
    <location>
        <begin position="280"/>
        <end position="308"/>
    </location>
</feature>
<keyword evidence="4" id="KW-1185">Reference proteome</keyword>
<accession>A0A2T2NQG6</accession>
<keyword evidence="2" id="KW-1133">Transmembrane helix</keyword>
<dbReference type="Proteomes" id="UP000240883">
    <property type="component" value="Unassembled WGS sequence"/>
</dbReference>
<feature type="transmembrane region" description="Helical" evidence="2">
    <location>
        <begin position="160"/>
        <end position="182"/>
    </location>
</feature>
<evidence type="ECO:0000313" key="4">
    <source>
        <dbReference type="Proteomes" id="UP000240883"/>
    </source>
</evidence>
<keyword evidence="2" id="KW-0812">Transmembrane</keyword>
<dbReference type="OrthoDB" id="5428040at2759"/>
<evidence type="ECO:0000313" key="3">
    <source>
        <dbReference type="EMBL" id="PSN67506.1"/>
    </source>
</evidence>
<keyword evidence="2" id="KW-0472">Membrane</keyword>
<reference evidence="3 4" key="1">
    <citation type="journal article" date="2018" name="Front. Microbiol.">
        <title>Genome-Wide Analysis of Corynespora cassiicola Leaf Fall Disease Putative Effectors.</title>
        <authorList>
            <person name="Lopez D."/>
            <person name="Ribeiro S."/>
            <person name="Label P."/>
            <person name="Fumanal B."/>
            <person name="Venisse J.S."/>
            <person name="Kohler A."/>
            <person name="de Oliveira R.R."/>
            <person name="Labutti K."/>
            <person name="Lipzen A."/>
            <person name="Lail K."/>
            <person name="Bauer D."/>
            <person name="Ohm R.A."/>
            <person name="Barry K.W."/>
            <person name="Spatafora J."/>
            <person name="Grigoriev I.V."/>
            <person name="Martin F.M."/>
            <person name="Pujade-Renaud V."/>
        </authorList>
    </citation>
    <scope>NUCLEOTIDE SEQUENCE [LARGE SCALE GENOMIC DNA]</scope>
    <source>
        <strain evidence="3 4">Philippines</strain>
    </source>
</reference>
<name>A0A2T2NQG6_CORCC</name>
<evidence type="ECO:0000256" key="2">
    <source>
        <dbReference type="SAM" id="Phobius"/>
    </source>
</evidence>
<gene>
    <name evidence="3" type="ORF">BS50DRAFT_621491</name>
</gene>
<feature type="transmembrane region" description="Helical" evidence="2">
    <location>
        <begin position="358"/>
        <end position="378"/>
    </location>
</feature>
<feature type="transmembrane region" description="Helical" evidence="2">
    <location>
        <begin position="767"/>
        <end position="792"/>
    </location>
</feature>
<sequence length="859" mass="93650">MTESTPNSALLSCLRTTAKFYVCTNQSKFLGCCDVDPCANGCPQESISPTYFDQDSYGRFPDASCGKGSNFFGCTPGQSFTYYGCCKSNPCANSGICPAEDVAPAYIDRPEQIAFYTNSSLMTDNYPPLTTSAVAVATGLPSYTPSVQKQLRIGPSVARVSIGTSGLMIVVLSVVLVTWIIYRNIISSMRLVSHNERHNRDETTSVSLSTKGYAPMDIDQTSTSKKSKEIFRLGKKTLYVLLGTSLTILGVCGFLAFLWFGRPTNTTWSRIMINGWATRAVSLSALILRTSIDFQAAIATAILASLLLENAVGTHAYHLASISPMRDCTSNPFSFAYSLMMETWHSAKRYRRHYIEGILASVLVITTILMQFTSTFLLSDLQSGPLKGRQSNTQIRTGLSFVNKSNKISRTGTWTSSPPFYPVFGEYHEITPQTDKSMADTGFLLRTLIPYSVAESRQTLSTYAGNALVLDARVTCHAPSIQDLNNVTGHYNQLQGTASISEGASPFPGMLDYPFNCTVTGPGIITLCQIAPTYNDTGRRSTSSFEGSTSYSTVFLVIRPETSASDGWLDMPLGVWKNPTSFSLCFAPWDASILDVSLSSPQNRTEPQIQWWKTFNTSTLLSQLIPSPSSSPERPILTMQKPRSLRGDLPPDSERPFLQSDASTSLATESRVNYPLAGNWSVLLTQRPVLLMLQTFQTDQSRIVSADPAVSAIFSDALAAGHSVAWALSSVITVLSSVNYYNQQPAFDRLDDAAVSFFETVLYPRNYVGLVVVLWTLVVHFGVLAGLLVLFVTQTRLTLLGNAWAAFVQMAGSGELRGFVDGASFKTDEDVLEGFREGRGGGLRARVVAKSGGAEVVIR</sequence>
<proteinExistence type="predicted"/>
<feature type="region of interest" description="Disordered" evidence="1">
    <location>
        <begin position="641"/>
        <end position="664"/>
    </location>
</feature>
<protein>
    <submittedName>
        <fullName evidence="3">Uncharacterized protein</fullName>
    </submittedName>
</protein>
<feature type="transmembrane region" description="Helical" evidence="2">
    <location>
        <begin position="238"/>
        <end position="260"/>
    </location>
</feature>
<dbReference type="EMBL" id="KZ678135">
    <property type="protein sequence ID" value="PSN67506.1"/>
    <property type="molecule type" value="Genomic_DNA"/>
</dbReference>
<evidence type="ECO:0000256" key="1">
    <source>
        <dbReference type="SAM" id="MobiDB-lite"/>
    </source>
</evidence>